<comment type="cofactor">
    <cofactor evidence="14">
        <name>Zn(2+)</name>
        <dbReference type="ChEBI" id="CHEBI:29105"/>
    </cofactor>
    <text evidence="14">Binds 1 zinc ion per subunit.</text>
</comment>
<organism evidence="18 19">
    <name type="scientific">Aliivibrio logei</name>
    <name type="common">Vibrio logei</name>
    <dbReference type="NCBI Taxonomy" id="688"/>
    <lineage>
        <taxon>Bacteria</taxon>
        <taxon>Pseudomonadati</taxon>
        <taxon>Pseudomonadota</taxon>
        <taxon>Gammaproteobacteria</taxon>
        <taxon>Vibrionales</taxon>
        <taxon>Vibrionaceae</taxon>
        <taxon>Aliivibrio</taxon>
    </lineage>
</organism>
<evidence type="ECO:0000256" key="7">
    <source>
        <dbReference type="ARBA" id="ARBA00022723"/>
    </source>
</evidence>
<feature type="domain" description="Mannose-6-phosphate isomerase cupin" evidence="17">
    <location>
        <begin position="329"/>
        <end position="405"/>
    </location>
</feature>
<evidence type="ECO:0000256" key="6">
    <source>
        <dbReference type="ARBA" id="ARBA00022490"/>
    </source>
</evidence>
<dbReference type="PROSITE" id="PS00965">
    <property type="entry name" value="PMI_I_1"/>
    <property type="match status" value="1"/>
</dbReference>
<evidence type="ECO:0000256" key="9">
    <source>
        <dbReference type="ARBA" id="ARBA00023235"/>
    </source>
</evidence>
<dbReference type="EMBL" id="MAJU01000004">
    <property type="protein sequence ID" value="OCH22914.1"/>
    <property type="molecule type" value="Genomic_DNA"/>
</dbReference>
<evidence type="ECO:0000256" key="5">
    <source>
        <dbReference type="ARBA" id="ARBA00018236"/>
    </source>
</evidence>
<feature type="binding site" evidence="14">
    <location>
        <position position="147"/>
    </location>
    <ligand>
        <name>Zn(2+)</name>
        <dbReference type="ChEBI" id="CHEBI:29105"/>
    </ligand>
</feature>
<evidence type="ECO:0000256" key="13">
    <source>
        <dbReference type="PIRSR" id="PIRSR001480-1"/>
    </source>
</evidence>
<dbReference type="FunFam" id="2.60.120.10:FF:000030">
    <property type="entry name" value="Mannose-6-phosphate isomerase ManA"/>
    <property type="match status" value="1"/>
</dbReference>
<keyword evidence="6" id="KW-0963">Cytoplasm</keyword>
<dbReference type="Gene3D" id="2.60.120.10">
    <property type="entry name" value="Jelly Rolls"/>
    <property type="match status" value="2"/>
</dbReference>
<evidence type="ECO:0000259" key="16">
    <source>
        <dbReference type="Pfam" id="PF20512"/>
    </source>
</evidence>
<evidence type="ECO:0000259" key="17">
    <source>
        <dbReference type="Pfam" id="PF21621"/>
    </source>
</evidence>
<feature type="active site" evidence="13">
    <location>
        <position position="290"/>
    </location>
</feature>
<dbReference type="InterPro" id="IPR049071">
    <property type="entry name" value="MPI_cupin_dom"/>
</dbReference>
<reference evidence="18 19" key="1">
    <citation type="submission" date="2016-06" db="EMBL/GenBank/DDBJ databases">
        <authorList>
            <person name="Kjaerup R.B."/>
            <person name="Dalgaard T.S."/>
            <person name="Juul-Madsen H.R."/>
        </authorList>
    </citation>
    <scope>NUCLEOTIDE SEQUENCE [LARGE SCALE GENOMIC DNA]</scope>
    <source>
        <strain evidence="18 19">1S159</strain>
    </source>
</reference>
<evidence type="ECO:0000259" key="15">
    <source>
        <dbReference type="Pfam" id="PF20511"/>
    </source>
</evidence>
<evidence type="ECO:0000256" key="14">
    <source>
        <dbReference type="PIRSR" id="PIRSR001480-2"/>
    </source>
</evidence>
<dbReference type="GO" id="GO:0005975">
    <property type="term" value="P:carbohydrate metabolic process"/>
    <property type="evidence" value="ECO:0007669"/>
    <property type="project" value="InterPro"/>
</dbReference>
<dbReference type="NCBIfam" id="TIGR00218">
    <property type="entry name" value="manA"/>
    <property type="match status" value="1"/>
</dbReference>
<keyword evidence="9 18" id="KW-0413">Isomerase</keyword>
<dbReference type="GO" id="GO:0009298">
    <property type="term" value="P:GDP-mannose biosynthetic process"/>
    <property type="evidence" value="ECO:0007669"/>
    <property type="project" value="InterPro"/>
</dbReference>
<dbReference type="GO" id="GO:0008270">
    <property type="term" value="F:zinc ion binding"/>
    <property type="evidence" value="ECO:0007669"/>
    <property type="project" value="InterPro"/>
</dbReference>
<dbReference type="InterPro" id="IPR011051">
    <property type="entry name" value="RmlC_Cupin_sf"/>
</dbReference>
<evidence type="ECO:0000256" key="12">
    <source>
        <dbReference type="ARBA" id="ARBA00058469"/>
    </source>
</evidence>
<dbReference type="Pfam" id="PF21621">
    <property type="entry name" value="MPI_cupin_dom"/>
    <property type="match status" value="1"/>
</dbReference>
<evidence type="ECO:0000256" key="10">
    <source>
        <dbReference type="ARBA" id="ARBA00029741"/>
    </source>
</evidence>
<comment type="catalytic activity">
    <reaction evidence="1">
        <text>D-mannose 6-phosphate = D-fructose 6-phosphate</text>
        <dbReference type="Rhea" id="RHEA:12356"/>
        <dbReference type="ChEBI" id="CHEBI:58735"/>
        <dbReference type="ChEBI" id="CHEBI:61527"/>
        <dbReference type="EC" id="5.3.1.8"/>
    </reaction>
</comment>
<dbReference type="Proteomes" id="UP000093523">
    <property type="component" value="Unassembled WGS sequence"/>
</dbReference>
<dbReference type="PIRSF" id="PIRSF001480">
    <property type="entry name" value="Mannose-6-phosphate_isomerase"/>
    <property type="match status" value="1"/>
</dbReference>
<sequence length="405" mass="44978">MICEHYMNNQTQPFFFPMNNVIQDYAWGSSTSIESLFGIENPSHKPQAELWMGAHPNGCSSATFNDESILLSDLINQDKASFLSSVTAETFGELPYLFKVLAAEKALSIQVHPNKQQAVDGYNKEEQAGIPLTAFNRNYKDNNHKPELVYALTDYQAMNGFRDFNESISLFKSMNLKSITHFVSAFEEQPNSMGLNVFFKNILSLSDDKKETAINELMAYAKVQCDSPLFALLIDLEIQYPNDIGLFTPLMLNVITLKPGQAMYLHACTPHAYIKGTGLEIMANSDNVLRAGLTPKYMDIDELMACTLFNVTPFDSLLMTPEVIAGGVNYPIPVDDFNFSVLEMVNALPLNTTSAEVLFAINSDMTVTHISGQTVIVKKGHSVFIPAYTGQYILTSSGKVARAYN</sequence>
<evidence type="ECO:0000256" key="4">
    <source>
        <dbReference type="ARBA" id="ARBA00011956"/>
    </source>
</evidence>
<evidence type="ECO:0000256" key="2">
    <source>
        <dbReference type="ARBA" id="ARBA00004496"/>
    </source>
</evidence>
<dbReference type="InterPro" id="IPR018050">
    <property type="entry name" value="Pmannose_isomerase-type1_CS"/>
</dbReference>
<name>A0A1B9P382_ALILO</name>
<dbReference type="OrthoDB" id="9792649at2"/>
<comment type="similarity">
    <text evidence="3">Belongs to the mannose-6-phosphate isomerase type 1 family.</text>
</comment>
<comment type="caution">
    <text evidence="18">The sequence shown here is derived from an EMBL/GenBank/DDBJ whole genome shotgun (WGS) entry which is preliminary data.</text>
</comment>
<accession>A0A1B9P382</accession>
<dbReference type="InterPro" id="IPR046457">
    <property type="entry name" value="PMI_typeI_cat"/>
</dbReference>
<dbReference type="PANTHER" id="PTHR10309:SF0">
    <property type="entry name" value="MANNOSE-6-PHOSPHATE ISOMERASE"/>
    <property type="match status" value="1"/>
</dbReference>
<feature type="binding site" evidence="14">
    <location>
        <position position="110"/>
    </location>
    <ligand>
        <name>Zn(2+)</name>
        <dbReference type="ChEBI" id="CHEBI:29105"/>
    </ligand>
</feature>
<keyword evidence="8 14" id="KW-0862">Zinc</keyword>
<protein>
    <recommendedName>
        <fullName evidence="5">Mannose-6-phosphate isomerase</fullName>
        <ecNumber evidence="4">5.3.1.8</ecNumber>
    </recommendedName>
    <alternativeName>
        <fullName evidence="10">Phosphohexomutase</fullName>
    </alternativeName>
    <alternativeName>
        <fullName evidence="11">Phosphomannose isomerase</fullName>
    </alternativeName>
</protein>
<evidence type="ECO:0000313" key="19">
    <source>
        <dbReference type="Proteomes" id="UP000093523"/>
    </source>
</evidence>
<evidence type="ECO:0000313" key="18">
    <source>
        <dbReference type="EMBL" id="OCH22914.1"/>
    </source>
</evidence>
<dbReference type="GO" id="GO:0005829">
    <property type="term" value="C:cytosol"/>
    <property type="evidence" value="ECO:0007669"/>
    <property type="project" value="TreeGrafter"/>
</dbReference>
<dbReference type="Pfam" id="PF20512">
    <property type="entry name" value="PMI_typeI_hel"/>
    <property type="match status" value="1"/>
</dbReference>
<dbReference type="EC" id="5.3.1.8" evidence="4"/>
<dbReference type="AlphaFoldDB" id="A0A1B9P382"/>
<dbReference type="Gene3D" id="1.10.441.10">
    <property type="entry name" value="Phosphomannose Isomerase, domain 2"/>
    <property type="match status" value="1"/>
</dbReference>
<feature type="binding site" evidence="14">
    <location>
        <position position="271"/>
    </location>
    <ligand>
        <name>Zn(2+)</name>
        <dbReference type="ChEBI" id="CHEBI:29105"/>
    </ligand>
</feature>
<dbReference type="InterPro" id="IPR016305">
    <property type="entry name" value="Mannose-6-P_Isomerase"/>
</dbReference>
<evidence type="ECO:0000256" key="11">
    <source>
        <dbReference type="ARBA" id="ARBA00030762"/>
    </source>
</evidence>
<dbReference type="InterPro" id="IPR046458">
    <property type="entry name" value="PMI_typeI_hel"/>
</dbReference>
<evidence type="ECO:0000256" key="3">
    <source>
        <dbReference type="ARBA" id="ARBA00010772"/>
    </source>
</evidence>
<proteinExistence type="inferred from homology"/>
<dbReference type="GO" id="GO:0004476">
    <property type="term" value="F:mannose-6-phosphate isomerase activity"/>
    <property type="evidence" value="ECO:0007669"/>
    <property type="project" value="UniProtKB-EC"/>
</dbReference>
<dbReference type="PANTHER" id="PTHR10309">
    <property type="entry name" value="MANNOSE-6-PHOSPHATE ISOMERASE"/>
    <property type="match status" value="1"/>
</dbReference>
<dbReference type="CDD" id="cd07011">
    <property type="entry name" value="cupin_PMI_type_I_N"/>
    <property type="match status" value="1"/>
</dbReference>
<dbReference type="Pfam" id="PF20511">
    <property type="entry name" value="PMI_typeI_cat"/>
    <property type="match status" value="1"/>
</dbReference>
<dbReference type="PRINTS" id="PR00714">
    <property type="entry name" value="MAN6PISMRASE"/>
</dbReference>
<dbReference type="InterPro" id="IPR014710">
    <property type="entry name" value="RmlC-like_jellyroll"/>
</dbReference>
<feature type="domain" description="Phosphomannose isomerase type I helical insertion" evidence="16">
    <location>
        <begin position="183"/>
        <end position="252"/>
    </location>
</feature>
<evidence type="ECO:0000256" key="1">
    <source>
        <dbReference type="ARBA" id="ARBA00000757"/>
    </source>
</evidence>
<dbReference type="SUPFAM" id="SSF51182">
    <property type="entry name" value="RmlC-like cupins"/>
    <property type="match status" value="1"/>
</dbReference>
<gene>
    <name evidence="18" type="ORF">A6E04_03135</name>
</gene>
<feature type="domain" description="Phosphomannose isomerase type I catalytic" evidence="15">
    <location>
        <begin position="16"/>
        <end position="163"/>
    </location>
</feature>
<dbReference type="STRING" id="688.A6E04_03135"/>
<dbReference type="PROSITE" id="PS00966">
    <property type="entry name" value="PMI_I_2"/>
    <property type="match status" value="1"/>
</dbReference>
<dbReference type="InterPro" id="IPR001250">
    <property type="entry name" value="Man6P_Isoase-1"/>
</dbReference>
<evidence type="ECO:0000256" key="8">
    <source>
        <dbReference type="ARBA" id="ARBA00022833"/>
    </source>
</evidence>
<comment type="function">
    <text evidence="12">Involved in the conversion of glucose to GDP-L-fucose, which can be converted to L-fucose, a capsular polysaccharide.</text>
</comment>
<feature type="binding site" evidence="14">
    <location>
        <position position="112"/>
    </location>
    <ligand>
        <name>Zn(2+)</name>
        <dbReference type="ChEBI" id="CHEBI:29105"/>
    </ligand>
</feature>
<keyword evidence="7 14" id="KW-0479">Metal-binding</keyword>
<comment type="subcellular location">
    <subcellularLocation>
        <location evidence="2">Cytoplasm</location>
    </subcellularLocation>
</comment>